<name>A0A8J3B5J7_9BURK</name>
<dbReference type="AlphaFoldDB" id="A0A8J3B5J7"/>
<protein>
    <recommendedName>
        <fullName evidence="1">Thioesterase putative domain-containing protein</fullName>
    </recommendedName>
</protein>
<evidence type="ECO:0000313" key="2">
    <source>
        <dbReference type="EMBL" id="GGI55244.1"/>
    </source>
</evidence>
<dbReference type="Gene3D" id="3.10.129.10">
    <property type="entry name" value="Hotdog Thioesterase"/>
    <property type="match status" value="1"/>
</dbReference>
<dbReference type="SUPFAM" id="SSF54637">
    <property type="entry name" value="Thioesterase/thiol ester dehydrase-isomerase"/>
    <property type="match status" value="1"/>
</dbReference>
<organism evidence="2 3">
    <name type="scientific">Oxalicibacterium solurbis</name>
    <dbReference type="NCBI Taxonomy" id="69280"/>
    <lineage>
        <taxon>Bacteria</taxon>
        <taxon>Pseudomonadati</taxon>
        <taxon>Pseudomonadota</taxon>
        <taxon>Betaproteobacteria</taxon>
        <taxon>Burkholderiales</taxon>
        <taxon>Oxalobacteraceae</taxon>
        <taxon>Oxalicibacterium</taxon>
    </lineage>
</organism>
<sequence>MNEQALQQYLYDHIPLSRAMQLHVLQVREEEVVVAAPLAPNINHRETVFGGSASAIAILAAWSLLHTRLHRTGIASRLVIQSNTMHYDLPIAGEFIARAHLAEAEDWARFVRMLERRGKARIGVEAVLEYAGQPVGRLHGEFVALAGATD</sequence>
<dbReference type="NCBIfam" id="TIGR02447">
    <property type="entry name" value="yiiD_Cterm"/>
    <property type="match status" value="1"/>
</dbReference>
<dbReference type="InterPro" id="IPR012660">
    <property type="entry name" value="YiiD_C"/>
</dbReference>
<dbReference type="Pfam" id="PF09500">
    <property type="entry name" value="YiiD_C"/>
    <property type="match status" value="1"/>
</dbReference>
<comment type="caution">
    <text evidence="2">The sequence shown here is derived from an EMBL/GenBank/DDBJ whole genome shotgun (WGS) entry which is preliminary data.</text>
</comment>
<dbReference type="Proteomes" id="UP000627205">
    <property type="component" value="Unassembled WGS sequence"/>
</dbReference>
<accession>A0A8J3B5J7</accession>
<reference evidence="2" key="2">
    <citation type="submission" date="2020-09" db="EMBL/GenBank/DDBJ databases">
        <authorList>
            <person name="Sun Q."/>
            <person name="Sedlacek I."/>
        </authorList>
    </citation>
    <scope>NUCLEOTIDE SEQUENCE</scope>
    <source>
        <strain evidence="2">CCM 7664</strain>
    </source>
</reference>
<dbReference type="RefSeq" id="WP_188422087.1">
    <property type="nucleotide sequence ID" value="NZ_BMDP01000003.1"/>
</dbReference>
<keyword evidence="3" id="KW-1185">Reference proteome</keyword>
<gene>
    <name evidence="2" type="ORF">GCM10011430_24180</name>
</gene>
<evidence type="ECO:0000259" key="1">
    <source>
        <dbReference type="Pfam" id="PF09500"/>
    </source>
</evidence>
<reference evidence="2" key="1">
    <citation type="journal article" date="2014" name="Int. J. Syst. Evol. Microbiol.">
        <title>Complete genome sequence of Corynebacterium casei LMG S-19264T (=DSM 44701T), isolated from a smear-ripened cheese.</title>
        <authorList>
            <consortium name="US DOE Joint Genome Institute (JGI-PGF)"/>
            <person name="Walter F."/>
            <person name="Albersmeier A."/>
            <person name="Kalinowski J."/>
            <person name="Ruckert C."/>
        </authorList>
    </citation>
    <scope>NUCLEOTIDE SEQUENCE</scope>
    <source>
        <strain evidence="2">CCM 7664</strain>
    </source>
</reference>
<feature type="domain" description="Thioesterase putative" evidence="1">
    <location>
        <begin position="4"/>
        <end position="145"/>
    </location>
</feature>
<dbReference type="InterPro" id="IPR029069">
    <property type="entry name" value="HotDog_dom_sf"/>
</dbReference>
<proteinExistence type="predicted"/>
<dbReference type="EMBL" id="BMDP01000003">
    <property type="protein sequence ID" value="GGI55244.1"/>
    <property type="molecule type" value="Genomic_DNA"/>
</dbReference>
<evidence type="ECO:0000313" key="3">
    <source>
        <dbReference type="Proteomes" id="UP000627205"/>
    </source>
</evidence>